<keyword evidence="1" id="KW-0677">Repeat</keyword>
<feature type="domain" description="MIR" evidence="2">
    <location>
        <begin position="161"/>
        <end position="216"/>
    </location>
</feature>
<dbReference type="InterPro" id="IPR036300">
    <property type="entry name" value="MIR_dom_sf"/>
</dbReference>
<sequence>MDFPKYNGNIHPDEWINDIQKYLRLINKDYTSDDHLEIAISLVSTTISLPTGIDNLEKLRNALREDIFFTIFKNTNKRKLQSLKYIPESRGGDTSKFISDFLKLCYNAEINDIEEQKNYLYKSLPMKHFDSISNEFYEKMKNVTSLNELVKEFEDFVVYESNLITNDSIVALKHVATGKYLNSVEDLHYRTGSGHQTVFVGSLEPGLNSLWKIKFDKELATYASTSIKLQHVKSKNKFLGTYSGYKSPSSNHTEVSCNNISYDSTRVHWVENWKFNHNKFENHQGYLKSNDIIHLSIKKTTNDRGHYTQHSQVEFLYSHDVRFTIGDDNFQEVFCHNESLGGNDEWCIELIKQYIWTIDD</sequence>
<evidence type="ECO:0000256" key="1">
    <source>
        <dbReference type="ARBA" id="ARBA00022737"/>
    </source>
</evidence>
<comment type="caution">
    <text evidence="3">The sequence shown here is derived from an EMBL/GenBank/DDBJ whole genome shotgun (WGS) entry which is preliminary data.</text>
</comment>
<evidence type="ECO:0000313" key="3">
    <source>
        <dbReference type="EMBL" id="EXX59267.1"/>
    </source>
</evidence>
<organism evidence="3 4">
    <name type="scientific">Rhizophagus irregularis (strain DAOM 197198w)</name>
    <name type="common">Glomus intraradices</name>
    <dbReference type="NCBI Taxonomy" id="1432141"/>
    <lineage>
        <taxon>Eukaryota</taxon>
        <taxon>Fungi</taxon>
        <taxon>Fungi incertae sedis</taxon>
        <taxon>Mucoromycota</taxon>
        <taxon>Glomeromycotina</taxon>
        <taxon>Glomeromycetes</taxon>
        <taxon>Glomerales</taxon>
        <taxon>Glomeraceae</taxon>
        <taxon>Rhizophagus</taxon>
    </lineage>
</organism>
<evidence type="ECO:0000259" key="2">
    <source>
        <dbReference type="PROSITE" id="PS50919"/>
    </source>
</evidence>
<dbReference type="Proteomes" id="UP000022910">
    <property type="component" value="Unassembled WGS sequence"/>
</dbReference>
<dbReference type="InterPro" id="IPR016093">
    <property type="entry name" value="MIR_motif"/>
</dbReference>
<name>A0A015IPW1_RHIIW</name>
<protein>
    <recommendedName>
        <fullName evidence="2">MIR domain-containing protein</fullName>
    </recommendedName>
</protein>
<evidence type="ECO:0000313" key="4">
    <source>
        <dbReference type="Proteomes" id="UP000022910"/>
    </source>
</evidence>
<gene>
    <name evidence="3" type="ORF">RirG_190630</name>
</gene>
<dbReference type="Gene3D" id="2.80.10.50">
    <property type="match status" value="1"/>
</dbReference>
<dbReference type="SUPFAM" id="SSF82109">
    <property type="entry name" value="MIR domain"/>
    <property type="match status" value="1"/>
</dbReference>
<dbReference type="CDD" id="cd23263">
    <property type="entry name" value="beta-trefoil_MIR"/>
    <property type="match status" value="1"/>
</dbReference>
<dbReference type="PROSITE" id="PS50919">
    <property type="entry name" value="MIR"/>
    <property type="match status" value="1"/>
</dbReference>
<dbReference type="EMBL" id="JEMT01026506">
    <property type="protein sequence ID" value="EXX59267.1"/>
    <property type="molecule type" value="Genomic_DNA"/>
</dbReference>
<dbReference type="SMR" id="A0A015IPW1"/>
<keyword evidence="4" id="KW-1185">Reference proteome</keyword>
<reference evidence="3 4" key="1">
    <citation type="submission" date="2014-02" db="EMBL/GenBank/DDBJ databases">
        <title>Single nucleus genome sequencing reveals high similarity among nuclei of an endomycorrhizal fungus.</title>
        <authorList>
            <person name="Lin K."/>
            <person name="Geurts R."/>
            <person name="Zhang Z."/>
            <person name="Limpens E."/>
            <person name="Saunders D.G."/>
            <person name="Mu D."/>
            <person name="Pang E."/>
            <person name="Cao H."/>
            <person name="Cha H."/>
            <person name="Lin T."/>
            <person name="Zhou Q."/>
            <person name="Shang Y."/>
            <person name="Li Y."/>
            <person name="Ivanov S."/>
            <person name="Sharma T."/>
            <person name="Velzen R.V."/>
            <person name="Ruijter N.D."/>
            <person name="Aanen D.K."/>
            <person name="Win J."/>
            <person name="Kamoun S."/>
            <person name="Bisseling T."/>
            <person name="Huang S."/>
        </authorList>
    </citation>
    <scope>NUCLEOTIDE SEQUENCE [LARGE SCALE GENOMIC DNA]</scope>
    <source>
        <strain evidence="4">DAOM197198w</strain>
    </source>
</reference>
<dbReference type="AlphaFoldDB" id="A0A015IPW1"/>
<dbReference type="HOGENOM" id="CLU_047744_1_0_1"/>
<proteinExistence type="predicted"/>
<accession>A0A015IPW1</accession>
<dbReference type="OrthoDB" id="2306165at2759"/>